<evidence type="ECO:0000259" key="2">
    <source>
        <dbReference type="Pfam" id="PF25583"/>
    </source>
</evidence>
<dbReference type="Pfam" id="PF25583">
    <property type="entry name" value="WCX"/>
    <property type="match status" value="1"/>
</dbReference>
<dbReference type="InterPro" id="IPR057727">
    <property type="entry name" value="WCX_dom"/>
</dbReference>
<dbReference type="Proteomes" id="UP000177876">
    <property type="component" value="Unassembled WGS sequence"/>
</dbReference>
<feature type="domain" description="WYL" evidence="1">
    <location>
        <begin position="151"/>
        <end position="216"/>
    </location>
</feature>
<feature type="domain" description="WCX" evidence="2">
    <location>
        <begin position="253"/>
        <end position="329"/>
    </location>
</feature>
<dbReference type="Pfam" id="PF13280">
    <property type="entry name" value="WYL"/>
    <property type="match status" value="1"/>
</dbReference>
<name>A0A1F2WJ07_9ACTN</name>
<evidence type="ECO:0000313" key="3">
    <source>
        <dbReference type="EMBL" id="OFW56826.1"/>
    </source>
</evidence>
<gene>
    <name evidence="3" type="ORF">A2Y75_06585</name>
</gene>
<dbReference type="EMBL" id="MELK01000040">
    <property type="protein sequence ID" value="OFW56826.1"/>
    <property type="molecule type" value="Genomic_DNA"/>
</dbReference>
<proteinExistence type="predicted"/>
<dbReference type="InterPro" id="IPR051534">
    <property type="entry name" value="CBASS_pafABC_assoc_protein"/>
</dbReference>
<evidence type="ECO:0000313" key="4">
    <source>
        <dbReference type="Proteomes" id="UP000177876"/>
    </source>
</evidence>
<sequence>MNKAERLINLIAMLLEAKNPVTLDRIRTSIPGYQQASMPSFKRMFERDKSDLREMGVPIQVEPLDAFGEDLGYRIPKEEYYLPEIRFTPEEKVALLLVNRLSSGQVVPLSKEAGAALLKLSPDLGDGSRLGHPAVRQQWKFSSQSESSEGLSILWDASVRRRSVLFTYRSLGERGAVERKLDPYGLYFDRGVWYIVGYCHLRRQVRSFRISRIESMVEQAHPESEGPDFERPKDFSLRDHSRVLPWEFEEGAEYEAAIRFSPKIAWLVERDLGDVYRFEPGEDGGGILYVTVRNEDAFMSWLLSYAEDAEVITPQALRAKVKDHLAAILKQLGGGRR</sequence>
<accession>A0A1F2WJ07</accession>
<dbReference type="InterPro" id="IPR026881">
    <property type="entry name" value="WYL_dom"/>
</dbReference>
<dbReference type="PANTHER" id="PTHR34580:SF3">
    <property type="entry name" value="PROTEIN PAFB"/>
    <property type="match status" value="1"/>
</dbReference>
<dbReference type="STRING" id="1797197.A2Y75_06585"/>
<organism evidence="3 4">
    <name type="scientific">Candidatus Solincola sediminis</name>
    <dbReference type="NCBI Taxonomy" id="1797199"/>
    <lineage>
        <taxon>Bacteria</taxon>
        <taxon>Bacillati</taxon>
        <taxon>Actinomycetota</taxon>
        <taxon>Candidatus Geothermincolia</taxon>
        <taxon>Candidatus Geothermincolales</taxon>
        <taxon>Candidatus Geothermincolaceae</taxon>
        <taxon>Candidatus Solincola</taxon>
    </lineage>
</organism>
<dbReference type="PANTHER" id="PTHR34580">
    <property type="match status" value="1"/>
</dbReference>
<protein>
    <submittedName>
        <fullName evidence="3">Uncharacterized protein</fullName>
    </submittedName>
</protein>
<comment type="caution">
    <text evidence="3">The sequence shown here is derived from an EMBL/GenBank/DDBJ whole genome shotgun (WGS) entry which is preliminary data.</text>
</comment>
<dbReference type="AlphaFoldDB" id="A0A1F2WJ07"/>
<reference evidence="3 4" key="1">
    <citation type="journal article" date="2016" name="Nat. Commun.">
        <title>Thousands of microbial genomes shed light on interconnected biogeochemical processes in an aquifer system.</title>
        <authorList>
            <person name="Anantharaman K."/>
            <person name="Brown C.T."/>
            <person name="Hug L.A."/>
            <person name="Sharon I."/>
            <person name="Castelle C.J."/>
            <person name="Probst A.J."/>
            <person name="Thomas B.C."/>
            <person name="Singh A."/>
            <person name="Wilkins M.J."/>
            <person name="Karaoz U."/>
            <person name="Brodie E.L."/>
            <person name="Williams K.H."/>
            <person name="Hubbard S.S."/>
            <person name="Banfield J.F."/>
        </authorList>
    </citation>
    <scope>NUCLEOTIDE SEQUENCE [LARGE SCALE GENOMIC DNA]</scope>
</reference>
<dbReference type="PROSITE" id="PS52050">
    <property type="entry name" value="WYL"/>
    <property type="match status" value="1"/>
</dbReference>
<evidence type="ECO:0000259" key="1">
    <source>
        <dbReference type="Pfam" id="PF13280"/>
    </source>
</evidence>